<dbReference type="RefSeq" id="WP_091170905.1">
    <property type="nucleotide sequence ID" value="NZ_FNCG01000010.1"/>
</dbReference>
<keyword evidence="2" id="KW-0472">Membrane</keyword>
<feature type="coiled-coil region" evidence="1">
    <location>
        <begin position="546"/>
        <end position="623"/>
    </location>
</feature>
<evidence type="ECO:0000313" key="4">
    <source>
        <dbReference type="EMBL" id="SDH55780.1"/>
    </source>
</evidence>
<dbReference type="Gene3D" id="1.25.40.10">
    <property type="entry name" value="Tetratricopeptide repeat domain"/>
    <property type="match status" value="1"/>
</dbReference>
<keyword evidence="2" id="KW-1133">Transmembrane helix</keyword>
<keyword evidence="1" id="KW-0175">Coiled coil</keyword>
<dbReference type="InterPro" id="IPR015943">
    <property type="entry name" value="WD40/YVTN_repeat-like_dom_sf"/>
</dbReference>
<dbReference type="InterPro" id="IPR011990">
    <property type="entry name" value="TPR-like_helical_dom_sf"/>
</dbReference>
<reference evidence="5" key="1">
    <citation type="submission" date="2016-10" db="EMBL/GenBank/DDBJ databases">
        <authorList>
            <person name="Varghese N."/>
            <person name="Submissions S."/>
        </authorList>
    </citation>
    <scope>NUCLEOTIDE SEQUENCE [LARGE SCALE GENOMIC DNA]</scope>
    <source>
        <strain evidence="5">Gh-67</strain>
    </source>
</reference>
<dbReference type="Proteomes" id="UP000199705">
    <property type="component" value="Unassembled WGS sequence"/>
</dbReference>
<keyword evidence="5" id="KW-1185">Reference proteome</keyword>
<dbReference type="InterPro" id="IPR027417">
    <property type="entry name" value="P-loop_NTPase"/>
</dbReference>
<accession>A0A1G8DEQ6</accession>
<dbReference type="SUPFAM" id="SSF48452">
    <property type="entry name" value="TPR-like"/>
    <property type="match status" value="1"/>
</dbReference>
<dbReference type="SUPFAM" id="SSF52540">
    <property type="entry name" value="P-loop containing nucleoside triphosphate hydrolases"/>
    <property type="match status" value="1"/>
</dbReference>
<protein>
    <recommendedName>
        <fullName evidence="3">Novel STAND NTPase 1 domain-containing protein</fullName>
    </recommendedName>
</protein>
<dbReference type="InterPro" id="IPR049052">
    <property type="entry name" value="nSTAND1"/>
</dbReference>
<dbReference type="STRING" id="551996.SAMN05192573_110195"/>
<dbReference type="Pfam" id="PF20703">
    <property type="entry name" value="nSTAND1"/>
    <property type="match status" value="1"/>
</dbReference>
<gene>
    <name evidence="4" type="ORF">SAMN05192573_110195</name>
</gene>
<feature type="transmembrane region" description="Helical" evidence="2">
    <location>
        <begin position="573"/>
        <end position="593"/>
    </location>
</feature>
<name>A0A1G8DEQ6_9SPHI</name>
<dbReference type="EMBL" id="FNCG01000010">
    <property type="protein sequence ID" value="SDH55780.1"/>
    <property type="molecule type" value="Genomic_DNA"/>
</dbReference>
<dbReference type="SUPFAM" id="SSF82171">
    <property type="entry name" value="DPP6 N-terminal domain-like"/>
    <property type="match status" value="1"/>
</dbReference>
<keyword evidence="2" id="KW-0812">Transmembrane</keyword>
<organism evidence="4 5">
    <name type="scientific">Mucilaginibacter gossypii</name>
    <dbReference type="NCBI Taxonomy" id="551996"/>
    <lineage>
        <taxon>Bacteria</taxon>
        <taxon>Pseudomonadati</taxon>
        <taxon>Bacteroidota</taxon>
        <taxon>Sphingobacteriia</taxon>
        <taxon>Sphingobacteriales</taxon>
        <taxon>Sphingobacteriaceae</taxon>
        <taxon>Mucilaginibacter</taxon>
    </lineage>
</organism>
<sequence length="1355" mass="153490">MNNPNQSPKVSAVDNGAGLSGMCYQLDEFYLDLQEDGNHIRLLTPAEIKKNPFPGLRPYRTSEFQLFKGRGGQAEELIRRLQNNKFLAVIGSSGTGKSSLVRAGLIPQLFGGYLHGTSNRWDVAICRPGADPIENLAIALASIRSSSRSKEVIEHDFREIYPQLLRSIYGLLDVARLLNEGKKEGKKRNLLVIIDQFEELFRFTAKSGLMDGHQTQFVNLLLKAATTKDDPVYVITTMRSEFLGDCVRFQGLPEAINRSQYLVPQLDRPQLKEVIEGPLLLAEKSIASGLIELLINKIEENKLKDNLDQLPILQHALMRTYRQSSDRSINGEIVYDDYKAVGGMEESLSRHASDKFRELGDKDNQAKLSKKQQIAKLIFQAITDQSKGGQKGGRRPLPLGKIYDLCKPLPANEEEINAVIAYFRATDTSFLMPPPSTPLNPELVIDISHESLMRNWVELRTWINEETANGKLYTRLNERRELYEHDPSDVIKGVLLRELKELVEKIKITAAWASRYHQTPQEGGAEPDHEFLKEKNLAFLDYSIRKEDQETEEQKLEIEAEVRRQERERNRKILMFILSFGLVLTLIVAAWAIQQKAEANRQKAEANKNLVEAQKSARIAQNAKIRADKYLEQTTLVNNELIKSQAGLQLQLKHNDSLTNSLRKVSKEVASQKKAIELQLTINALQKEHFYKVSGLSDKLKGDMLGNVLKGKLERSGTVDVEKYIDNNKLQLLNRAAIAFDTIPANAILGLRMADTLWNMHSENIYLSQIIRTIFETNLFPDNILNVGDDENLKISPAGTDGFYAIGSDSLFSLRYDPVGKMIELRQAYRIKGGSLGWKAYISINNNGLLALDRGNLIYWDKGRESLLDTIPSPAYAVFTPDGKQLITSLRDSVTLWNLDQLKTGPGFGRMKGKFLTAKQNIKGLTVSPDGLKLLIQTSEYDEAWDINNMVKLTLRNNYYLKGTNYVSFTPNSDNLLVVWGNSIYLTKFDGRVLNVVTWPLPGNGLDQGYNSSKIDKIMLSADWKKAIVLSRRGTFLIESADDSLLHNMSANQMTRSYARKKIYPDIKMKRFSNGNTPIKDAKFIDDITAVMTDNDGLVSLWNTRNNSRADINESFGRLKGFLKQSEEEKLESGLLSYDYIMHSNNVRLIRKSVIYFFPHTPDSYNEMPMDTLIKVKALLTHALQINHTSQRRYELWQLAMVNNQMIAEMPEVDLSVYSEKAKLSAENIKLYNEYLALTPNDAEAQRLLSVSYGSLSFYKIFERDYTAAIAAAKKGLELGPGETWIYTNLALGNLLQGNYTEAELLYRNYKDVLYRSQTIKVSFLDDFEKMQQTKVITGKEPAVLKIKEILNANP</sequence>
<dbReference type="Gene3D" id="3.40.50.300">
    <property type="entry name" value="P-loop containing nucleotide triphosphate hydrolases"/>
    <property type="match status" value="1"/>
</dbReference>
<evidence type="ECO:0000256" key="1">
    <source>
        <dbReference type="SAM" id="Coils"/>
    </source>
</evidence>
<proteinExistence type="predicted"/>
<evidence type="ECO:0000259" key="3">
    <source>
        <dbReference type="Pfam" id="PF20703"/>
    </source>
</evidence>
<feature type="domain" description="Novel STAND NTPase 1" evidence="3">
    <location>
        <begin position="52"/>
        <end position="486"/>
    </location>
</feature>
<dbReference type="Gene3D" id="2.130.10.10">
    <property type="entry name" value="YVTN repeat-like/Quinoprotein amine dehydrogenase"/>
    <property type="match status" value="1"/>
</dbReference>
<evidence type="ECO:0000256" key="2">
    <source>
        <dbReference type="SAM" id="Phobius"/>
    </source>
</evidence>
<evidence type="ECO:0000313" key="5">
    <source>
        <dbReference type="Proteomes" id="UP000199705"/>
    </source>
</evidence>